<dbReference type="Gramene" id="KJB80709">
    <property type="protein sequence ID" value="KJB80709"/>
    <property type="gene ID" value="B456_013G111700"/>
</dbReference>
<name>A0A0D2VDM0_GOSRA</name>
<accession>A0A0D2VDM0</accession>
<proteinExistence type="predicted"/>
<dbReference type="EMBL" id="CM001752">
    <property type="protein sequence ID" value="KJB80709.1"/>
    <property type="molecule type" value="Genomic_DNA"/>
</dbReference>
<evidence type="ECO:0000256" key="1">
    <source>
        <dbReference type="SAM" id="Phobius"/>
    </source>
</evidence>
<protein>
    <submittedName>
        <fullName evidence="2">Uncharacterized protein</fullName>
    </submittedName>
</protein>
<organism evidence="2 3">
    <name type="scientific">Gossypium raimondii</name>
    <name type="common">Peruvian cotton</name>
    <name type="synonym">Gossypium klotzschianum subsp. raimondii</name>
    <dbReference type="NCBI Taxonomy" id="29730"/>
    <lineage>
        <taxon>Eukaryota</taxon>
        <taxon>Viridiplantae</taxon>
        <taxon>Streptophyta</taxon>
        <taxon>Embryophyta</taxon>
        <taxon>Tracheophyta</taxon>
        <taxon>Spermatophyta</taxon>
        <taxon>Magnoliopsida</taxon>
        <taxon>eudicotyledons</taxon>
        <taxon>Gunneridae</taxon>
        <taxon>Pentapetalae</taxon>
        <taxon>rosids</taxon>
        <taxon>malvids</taxon>
        <taxon>Malvales</taxon>
        <taxon>Malvaceae</taxon>
        <taxon>Malvoideae</taxon>
        <taxon>Gossypium</taxon>
    </lineage>
</organism>
<sequence>MKSEGAVRARSKKALLVKSEDDDVKAVRYNPQVSRIQTEERTKESAEIYSICFASLFILFRMLFVFCFLITTLLLCNRRKCDSNSESYEDNVNLIKFGGFSKEVKMSKVFKYNEVNSKNEGIRRTRTRKIINFFPFSNTVH</sequence>
<dbReference type="Proteomes" id="UP000032304">
    <property type="component" value="Chromosome 13"/>
</dbReference>
<keyword evidence="1" id="KW-1133">Transmembrane helix</keyword>
<feature type="transmembrane region" description="Helical" evidence="1">
    <location>
        <begin position="48"/>
        <end position="75"/>
    </location>
</feature>
<evidence type="ECO:0000313" key="3">
    <source>
        <dbReference type="Proteomes" id="UP000032304"/>
    </source>
</evidence>
<reference evidence="2 3" key="1">
    <citation type="journal article" date="2012" name="Nature">
        <title>Repeated polyploidization of Gossypium genomes and the evolution of spinnable cotton fibres.</title>
        <authorList>
            <person name="Paterson A.H."/>
            <person name="Wendel J.F."/>
            <person name="Gundlach H."/>
            <person name="Guo H."/>
            <person name="Jenkins J."/>
            <person name="Jin D."/>
            <person name="Llewellyn D."/>
            <person name="Showmaker K.C."/>
            <person name="Shu S."/>
            <person name="Udall J."/>
            <person name="Yoo M.J."/>
            <person name="Byers R."/>
            <person name="Chen W."/>
            <person name="Doron-Faigenboim A."/>
            <person name="Duke M.V."/>
            <person name="Gong L."/>
            <person name="Grimwood J."/>
            <person name="Grover C."/>
            <person name="Grupp K."/>
            <person name="Hu G."/>
            <person name="Lee T.H."/>
            <person name="Li J."/>
            <person name="Lin L."/>
            <person name="Liu T."/>
            <person name="Marler B.S."/>
            <person name="Page J.T."/>
            <person name="Roberts A.W."/>
            <person name="Romanel E."/>
            <person name="Sanders W.S."/>
            <person name="Szadkowski E."/>
            <person name="Tan X."/>
            <person name="Tang H."/>
            <person name="Xu C."/>
            <person name="Wang J."/>
            <person name="Wang Z."/>
            <person name="Zhang D."/>
            <person name="Zhang L."/>
            <person name="Ashrafi H."/>
            <person name="Bedon F."/>
            <person name="Bowers J.E."/>
            <person name="Brubaker C.L."/>
            <person name="Chee P.W."/>
            <person name="Das S."/>
            <person name="Gingle A.R."/>
            <person name="Haigler C.H."/>
            <person name="Harker D."/>
            <person name="Hoffmann L.V."/>
            <person name="Hovav R."/>
            <person name="Jones D.C."/>
            <person name="Lemke C."/>
            <person name="Mansoor S."/>
            <person name="ur Rahman M."/>
            <person name="Rainville L.N."/>
            <person name="Rambani A."/>
            <person name="Reddy U.K."/>
            <person name="Rong J.K."/>
            <person name="Saranga Y."/>
            <person name="Scheffler B.E."/>
            <person name="Scheffler J.A."/>
            <person name="Stelly D.M."/>
            <person name="Triplett B.A."/>
            <person name="Van Deynze A."/>
            <person name="Vaslin M.F."/>
            <person name="Waghmare V.N."/>
            <person name="Walford S.A."/>
            <person name="Wright R.J."/>
            <person name="Zaki E.A."/>
            <person name="Zhang T."/>
            <person name="Dennis E.S."/>
            <person name="Mayer K.F."/>
            <person name="Peterson D.G."/>
            <person name="Rokhsar D.S."/>
            <person name="Wang X."/>
            <person name="Schmutz J."/>
        </authorList>
    </citation>
    <scope>NUCLEOTIDE SEQUENCE [LARGE SCALE GENOMIC DNA]</scope>
</reference>
<evidence type="ECO:0000313" key="2">
    <source>
        <dbReference type="EMBL" id="KJB80709.1"/>
    </source>
</evidence>
<keyword evidence="3" id="KW-1185">Reference proteome</keyword>
<keyword evidence="1" id="KW-0472">Membrane</keyword>
<dbReference type="AlphaFoldDB" id="A0A0D2VDM0"/>
<keyword evidence="1" id="KW-0812">Transmembrane</keyword>
<gene>
    <name evidence="2" type="ORF">B456_013G111700</name>
</gene>